<keyword evidence="1" id="KW-0547">Nucleotide-binding</keyword>
<dbReference type="InterPro" id="IPR003439">
    <property type="entry name" value="ABC_transporter-like_ATP-bd"/>
</dbReference>
<dbReference type="GO" id="GO:0005524">
    <property type="term" value="F:ATP binding"/>
    <property type="evidence" value="ECO:0007669"/>
    <property type="project" value="UniProtKB-KW"/>
</dbReference>
<dbReference type="SUPFAM" id="SSF52540">
    <property type="entry name" value="P-loop containing nucleoside triphosphate hydrolases"/>
    <property type="match status" value="1"/>
</dbReference>
<gene>
    <name evidence="4" type="ORF">SAMN05443144_11935</name>
</gene>
<dbReference type="Proteomes" id="UP000184041">
    <property type="component" value="Unassembled WGS sequence"/>
</dbReference>
<dbReference type="AlphaFoldDB" id="A0A1M5H4E3"/>
<evidence type="ECO:0000256" key="1">
    <source>
        <dbReference type="ARBA" id="ARBA00022741"/>
    </source>
</evidence>
<reference evidence="4 5" key="1">
    <citation type="submission" date="2016-11" db="EMBL/GenBank/DDBJ databases">
        <authorList>
            <person name="Jaros S."/>
            <person name="Januszkiewicz K."/>
            <person name="Wedrychowicz H."/>
        </authorList>
    </citation>
    <scope>NUCLEOTIDE SEQUENCE [LARGE SCALE GENOMIC DNA]</scope>
    <source>
        <strain evidence="4 5">DSM 21986</strain>
    </source>
</reference>
<dbReference type="Gene3D" id="3.40.50.300">
    <property type="entry name" value="P-loop containing nucleotide triphosphate hydrolases"/>
    <property type="match status" value="1"/>
</dbReference>
<keyword evidence="5" id="KW-1185">Reference proteome</keyword>
<dbReference type="EMBL" id="FQUS01000019">
    <property type="protein sequence ID" value="SHG10879.1"/>
    <property type="molecule type" value="Genomic_DNA"/>
</dbReference>
<name>A0A1M5H4E3_9BACT</name>
<feature type="domain" description="ABC transporter" evidence="3">
    <location>
        <begin position="4"/>
        <end position="211"/>
    </location>
</feature>
<evidence type="ECO:0000256" key="2">
    <source>
        <dbReference type="ARBA" id="ARBA00022840"/>
    </source>
</evidence>
<dbReference type="CDD" id="cd03230">
    <property type="entry name" value="ABC_DR_subfamily_A"/>
    <property type="match status" value="1"/>
</dbReference>
<dbReference type="GO" id="GO:0016887">
    <property type="term" value="F:ATP hydrolysis activity"/>
    <property type="evidence" value="ECO:0007669"/>
    <property type="project" value="InterPro"/>
</dbReference>
<dbReference type="PANTHER" id="PTHR43038">
    <property type="entry name" value="ATP-BINDING CASSETTE, SUB-FAMILY H, MEMBER 1"/>
    <property type="match status" value="1"/>
</dbReference>
<protein>
    <submittedName>
        <fullName evidence="4">Heme exporter protein A</fullName>
    </submittedName>
</protein>
<accession>A0A1M5H4E3</accession>
<proteinExistence type="predicted"/>
<dbReference type="STRING" id="1194090.SAMN05443144_11935"/>
<dbReference type="SMART" id="SM00382">
    <property type="entry name" value="AAA"/>
    <property type="match status" value="1"/>
</dbReference>
<dbReference type="Pfam" id="PF00005">
    <property type="entry name" value="ABC_tran"/>
    <property type="match status" value="1"/>
</dbReference>
<evidence type="ECO:0000313" key="4">
    <source>
        <dbReference type="EMBL" id="SHG10879.1"/>
    </source>
</evidence>
<evidence type="ECO:0000313" key="5">
    <source>
        <dbReference type="Proteomes" id="UP000184041"/>
    </source>
</evidence>
<dbReference type="RefSeq" id="WP_073066668.1">
    <property type="nucleotide sequence ID" value="NZ_FQUS01000019.1"/>
</dbReference>
<dbReference type="PANTHER" id="PTHR43038:SF7">
    <property type="entry name" value="ABC TRANSPORT SYSTEM ATP-BINDING PROTEIN"/>
    <property type="match status" value="1"/>
</dbReference>
<organism evidence="4 5">
    <name type="scientific">Fodinibius roseus</name>
    <dbReference type="NCBI Taxonomy" id="1194090"/>
    <lineage>
        <taxon>Bacteria</taxon>
        <taxon>Pseudomonadati</taxon>
        <taxon>Balneolota</taxon>
        <taxon>Balneolia</taxon>
        <taxon>Balneolales</taxon>
        <taxon>Balneolaceae</taxon>
        <taxon>Fodinibius</taxon>
    </lineage>
</organism>
<dbReference type="PROSITE" id="PS50893">
    <property type="entry name" value="ABC_TRANSPORTER_2"/>
    <property type="match status" value="1"/>
</dbReference>
<dbReference type="InterPro" id="IPR003593">
    <property type="entry name" value="AAA+_ATPase"/>
</dbReference>
<dbReference type="InterPro" id="IPR027417">
    <property type="entry name" value="P-loop_NTPase"/>
</dbReference>
<keyword evidence="2" id="KW-0067">ATP-binding</keyword>
<evidence type="ECO:0000259" key="3">
    <source>
        <dbReference type="PROSITE" id="PS50893"/>
    </source>
</evidence>
<sequence>MITLQIKRLHKSFGSKMILRDLSLEYSGDPLGISGANGSGKSTLLKCMGGLLSPTRGNIVWTDESEPLTKEQLRHRLGYAAPYINLYDELSCLENLHFLSAVRNPQDKASQPVEEWIRKTGLRAVSDQPYGNLSTGQQQRLRLAAALFHQPDILLLDEPGSNLDEAGKSLIIDISQRFQDNPSKLLIIASNNPEELDLCGRIFSVEEHTFT</sequence>